<evidence type="ECO:0000256" key="6">
    <source>
        <dbReference type="SAM" id="Phobius"/>
    </source>
</evidence>
<keyword evidence="3 6" id="KW-0812">Transmembrane</keyword>
<dbReference type="GO" id="GO:0016020">
    <property type="term" value="C:membrane"/>
    <property type="evidence" value="ECO:0007669"/>
    <property type="project" value="UniProtKB-SubCell"/>
</dbReference>
<evidence type="ECO:0000313" key="8">
    <source>
        <dbReference type="Proteomes" id="UP000264800"/>
    </source>
</evidence>
<keyword evidence="5 6" id="KW-0472">Membrane</keyword>
<keyword evidence="4 6" id="KW-1133">Transmembrane helix</keyword>
<evidence type="ECO:0000313" key="7">
    <source>
        <dbReference type="Ensembl" id="ENSKMAP00000020672.1"/>
    </source>
</evidence>
<dbReference type="GeneTree" id="ENSGT00510000051675"/>
<dbReference type="AlphaFoldDB" id="A0A3Q3G9E3"/>
<dbReference type="KEGG" id="kmr:108248889"/>
<dbReference type="InterPro" id="IPR007237">
    <property type="entry name" value="CD20-like"/>
</dbReference>
<protein>
    <submittedName>
        <fullName evidence="7">Membrane-spanning 4-domains subfamily A member 8-like</fullName>
    </submittedName>
</protein>
<evidence type="ECO:0000256" key="1">
    <source>
        <dbReference type="ARBA" id="ARBA00004141"/>
    </source>
</evidence>
<name>A0A3Q3G9E3_KRYMA</name>
<comment type="subcellular location">
    <subcellularLocation>
        <location evidence="1">Membrane</location>
        <topology evidence="1">Multi-pass membrane protein</topology>
    </subcellularLocation>
</comment>
<keyword evidence="8" id="KW-1185">Reference proteome</keyword>
<evidence type="ECO:0000256" key="4">
    <source>
        <dbReference type="ARBA" id="ARBA00022989"/>
    </source>
</evidence>
<dbReference type="Ensembl" id="ENSKMAT00000020941.1">
    <property type="protein sequence ID" value="ENSKMAP00000020672.1"/>
    <property type="gene ID" value="ENSKMAG00000015368.1"/>
</dbReference>
<dbReference type="GeneID" id="108248889"/>
<dbReference type="Proteomes" id="UP000264800">
    <property type="component" value="Unplaced"/>
</dbReference>
<comment type="similarity">
    <text evidence="2">Belongs to the MS4A family.</text>
</comment>
<proteinExistence type="inferred from homology"/>
<evidence type="ECO:0000256" key="3">
    <source>
        <dbReference type="ARBA" id="ARBA00022692"/>
    </source>
</evidence>
<dbReference type="Pfam" id="PF04103">
    <property type="entry name" value="CD20"/>
    <property type="match status" value="1"/>
</dbReference>
<dbReference type="OMA" id="LMENCEH"/>
<organism evidence="7 8">
    <name type="scientific">Kryptolebias marmoratus</name>
    <name type="common">Mangrove killifish</name>
    <name type="synonym">Rivulus marmoratus</name>
    <dbReference type="NCBI Taxonomy" id="37003"/>
    <lineage>
        <taxon>Eukaryota</taxon>
        <taxon>Metazoa</taxon>
        <taxon>Chordata</taxon>
        <taxon>Craniata</taxon>
        <taxon>Vertebrata</taxon>
        <taxon>Euteleostomi</taxon>
        <taxon>Actinopterygii</taxon>
        <taxon>Neopterygii</taxon>
        <taxon>Teleostei</taxon>
        <taxon>Neoteleostei</taxon>
        <taxon>Acanthomorphata</taxon>
        <taxon>Ovalentaria</taxon>
        <taxon>Atherinomorphae</taxon>
        <taxon>Cyprinodontiformes</taxon>
        <taxon>Rivulidae</taxon>
        <taxon>Kryptolebias</taxon>
    </lineage>
</organism>
<sequence>MSVTVSRADGVTVFTVTSDQESRWPPVCQVLKSLCYSPMCCSVSQNLRRIQGTSLSVLGSLQIVIGLLNIGLGAILHLSRSASLYIIWSLQCPYWLGALFIIFGIMCILSERYPSPCTVILNVTLNLAGVAFAITAITLYSASVANIHLWWYYCEEPYYGTTPSPSLQDEYRRNACLTSKKLVLMLLRSIHGVLIVFSVLELCVVISCVVLGIKALKSSNKEKNKSFSDPEQFKPLLEEVSTNSAA</sequence>
<dbReference type="OrthoDB" id="8951938at2759"/>
<feature type="transmembrane region" description="Helical" evidence="6">
    <location>
        <begin position="119"/>
        <end position="142"/>
    </location>
</feature>
<evidence type="ECO:0000256" key="5">
    <source>
        <dbReference type="ARBA" id="ARBA00023136"/>
    </source>
</evidence>
<dbReference type="RefSeq" id="XP_017293420.1">
    <property type="nucleotide sequence ID" value="XM_017437931.3"/>
</dbReference>
<feature type="transmembrane region" description="Helical" evidence="6">
    <location>
        <begin position="55"/>
        <end position="79"/>
    </location>
</feature>
<evidence type="ECO:0000256" key="2">
    <source>
        <dbReference type="ARBA" id="ARBA00009565"/>
    </source>
</evidence>
<dbReference type="InterPro" id="IPR030417">
    <property type="entry name" value="MS4A"/>
</dbReference>
<dbReference type="RefSeq" id="XP_024866803.1">
    <property type="nucleotide sequence ID" value="XM_025011035.2"/>
</dbReference>
<dbReference type="PANTHER" id="PTHR23320">
    <property type="entry name" value="MEMBRANE-SPANNING 4-DOMAINS SUBFAMILY A MS4A -RELATED"/>
    <property type="match status" value="1"/>
</dbReference>
<reference evidence="7" key="1">
    <citation type="submission" date="2025-08" db="UniProtKB">
        <authorList>
            <consortium name="Ensembl"/>
        </authorList>
    </citation>
    <scope>IDENTIFICATION</scope>
</reference>
<dbReference type="STRING" id="37003.ENSKMAP00000020672"/>
<feature type="transmembrane region" description="Helical" evidence="6">
    <location>
        <begin position="85"/>
        <end position="107"/>
    </location>
</feature>
<accession>A0A3Q3G9E3</accession>
<reference evidence="7" key="2">
    <citation type="submission" date="2025-09" db="UniProtKB">
        <authorList>
            <consortium name="Ensembl"/>
        </authorList>
    </citation>
    <scope>IDENTIFICATION</scope>
</reference>
<dbReference type="PANTHER" id="PTHR23320:SF125">
    <property type="entry name" value="TRANSMEMBRANE PROTEIN 176L.1-RELATED"/>
    <property type="match status" value="1"/>
</dbReference>
<feature type="transmembrane region" description="Helical" evidence="6">
    <location>
        <begin position="190"/>
        <end position="213"/>
    </location>
</feature>